<dbReference type="InterPro" id="IPR007023">
    <property type="entry name" value="Ribosom_reg"/>
</dbReference>
<keyword evidence="8" id="KW-1185">Reference proteome</keyword>
<feature type="compositionally biased region" description="Basic residues" evidence="6">
    <location>
        <begin position="286"/>
        <end position="296"/>
    </location>
</feature>
<protein>
    <recommendedName>
        <fullName evidence="5">Ribosome biogenesis regulatory protein</fullName>
    </recommendedName>
</protein>
<comment type="function">
    <text evidence="5">Involved in ribosomal large subunit assembly.</text>
</comment>
<dbReference type="OrthoDB" id="28455at2759"/>
<accession>E4X8J5</accession>
<evidence type="ECO:0000256" key="3">
    <source>
        <dbReference type="ARBA" id="ARBA00022517"/>
    </source>
</evidence>
<evidence type="ECO:0000256" key="4">
    <source>
        <dbReference type="ARBA" id="ARBA00023242"/>
    </source>
</evidence>
<feature type="region of interest" description="Disordered" evidence="6">
    <location>
        <begin position="283"/>
        <end position="319"/>
    </location>
</feature>
<evidence type="ECO:0000313" key="8">
    <source>
        <dbReference type="Proteomes" id="UP000001307"/>
    </source>
</evidence>
<dbReference type="EMBL" id="FN653029">
    <property type="protein sequence ID" value="CBY08097.1"/>
    <property type="molecule type" value="Genomic_DNA"/>
</dbReference>
<dbReference type="GO" id="GO:0042254">
    <property type="term" value="P:ribosome biogenesis"/>
    <property type="evidence" value="ECO:0007669"/>
    <property type="project" value="UniProtKB-KW"/>
</dbReference>
<evidence type="ECO:0000256" key="5">
    <source>
        <dbReference type="RuleBase" id="RU364132"/>
    </source>
</evidence>
<keyword evidence="4 5" id="KW-0539">Nucleus</keyword>
<comment type="subcellular location">
    <subcellularLocation>
        <location evidence="1 5">Nucleus</location>
    </subcellularLocation>
</comment>
<dbReference type="InParanoid" id="E4X8J5"/>
<evidence type="ECO:0000256" key="6">
    <source>
        <dbReference type="SAM" id="MobiDB-lite"/>
    </source>
</evidence>
<evidence type="ECO:0000313" key="7">
    <source>
        <dbReference type="EMBL" id="CBY08097.1"/>
    </source>
</evidence>
<organism evidence="7">
    <name type="scientific">Oikopleura dioica</name>
    <name type="common">Tunicate</name>
    <dbReference type="NCBI Taxonomy" id="34765"/>
    <lineage>
        <taxon>Eukaryota</taxon>
        <taxon>Metazoa</taxon>
        <taxon>Chordata</taxon>
        <taxon>Tunicata</taxon>
        <taxon>Appendicularia</taxon>
        <taxon>Copelata</taxon>
        <taxon>Oikopleuridae</taxon>
        <taxon>Oikopleura</taxon>
    </lineage>
</organism>
<proteinExistence type="inferred from homology"/>
<dbReference type="FunCoup" id="E4X8J5">
    <property type="interactions" value="344"/>
</dbReference>
<name>E4X8J5_OIKDI</name>
<feature type="region of interest" description="Disordered" evidence="6">
    <location>
        <begin position="164"/>
        <end position="208"/>
    </location>
</feature>
<feature type="compositionally biased region" description="Basic and acidic residues" evidence="6">
    <location>
        <begin position="164"/>
        <end position="186"/>
    </location>
</feature>
<dbReference type="Proteomes" id="UP000001307">
    <property type="component" value="Unassembled WGS sequence"/>
</dbReference>
<comment type="similarity">
    <text evidence="2 5">Belongs to the RRS1 family.</text>
</comment>
<gene>
    <name evidence="7" type="ORF">GSOID_T00004103001</name>
</gene>
<keyword evidence="3 5" id="KW-0690">Ribosome biogenesis</keyword>
<dbReference type="AlphaFoldDB" id="E4X8J5"/>
<feature type="region of interest" description="Disordered" evidence="6">
    <location>
        <begin position="230"/>
        <end position="252"/>
    </location>
</feature>
<reference evidence="7" key="1">
    <citation type="journal article" date="2010" name="Science">
        <title>Plasticity of animal genome architecture unmasked by rapid evolution of a pelagic tunicate.</title>
        <authorList>
            <person name="Denoeud F."/>
            <person name="Henriet S."/>
            <person name="Mungpakdee S."/>
            <person name="Aury J.M."/>
            <person name="Da Silva C."/>
            <person name="Brinkmann H."/>
            <person name="Mikhaleva J."/>
            <person name="Olsen L.C."/>
            <person name="Jubin C."/>
            <person name="Canestro C."/>
            <person name="Bouquet J.M."/>
            <person name="Danks G."/>
            <person name="Poulain J."/>
            <person name="Campsteijn C."/>
            <person name="Adamski M."/>
            <person name="Cross I."/>
            <person name="Yadetie F."/>
            <person name="Muffato M."/>
            <person name="Louis A."/>
            <person name="Butcher S."/>
            <person name="Tsagkogeorga G."/>
            <person name="Konrad A."/>
            <person name="Singh S."/>
            <person name="Jensen M.F."/>
            <person name="Cong E.H."/>
            <person name="Eikeseth-Otteraa H."/>
            <person name="Noel B."/>
            <person name="Anthouard V."/>
            <person name="Porcel B.M."/>
            <person name="Kachouri-Lafond R."/>
            <person name="Nishino A."/>
            <person name="Ugolini M."/>
            <person name="Chourrout P."/>
            <person name="Nishida H."/>
            <person name="Aasland R."/>
            <person name="Huzurbazar S."/>
            <person name="Westhof E."/>
            <person name="Delsuc F."/>
            <person name="Lehrach H."/>
            <person name="Reinhardt R."/>
            <person name="Weissenbach J."/>
            <person name="Roy S.W."/>
            <person name="Artiguenave F."/>
            <person name="Postlethwait J.H."/>
            <person name="Manak J.R."/>
            <person name="Thompson E.M."/>
            <person name="Jaillon O."/>
            <person name="Du Pasquier L."/>
            <person name="Boudinot P."/>
            <person name="Liberles D.A."/>
            <person name="Volff J.N."/>
            <person name="Philippe H."/>
            <person name="Lenhard B."/>
            <person name="Roest Crollius H."/>
            <person name="Wincker P."/>
            <person name="Chourrout D."/>
        </authorList>
    </citation>
    <scope>NUCLEOTIDE SEQUENCE [LARGE SCALE GENOMIC DNA]</scope>
</reference>
<evidence type="ECO:0000256" key="2">
    <source>
        <dbReference type="ARBA" id="ARBA00010077"/>
    </source>
</evidence>
<sequence length="319" mass="36572">MEVENVGVSSIEVDKILEPQFDLKDLLIYDSNELTGKSNEYLKDLARDNAQLLINQIFKRAGLETEIVNDSVVTELPEKKYDDVFVQPREKPIPKKSAQTKWEAFATLKGINAKKKKSRMVWCEITNSWKPRWGYMRAEKASQLNKNGESKDWIRVIKPHEDPNVDPWEKEKTEKKERVAKNEHARLKNVARQKGMNNAKRQQDKNELRDSFRKAKFSTASLGNFDEAVAGEKKEKNGGKKKYNALFSKDADNESKQILDLMSAKNPKFNKNAAADKVLNFEKKKAAGKVQKRNSHLKADGKSRKGKPTGNKVANRRQR</sequence>
<dbReference type="Pfam" id="PF04939">
    <property type="entry name" value="RRS1"/>
    <property type="match status" value="1"/>
</dbReference>
<dbReference type="GO" id="GO:0005634">
    <property type="term" value="C:nucleus"/>
    <property type="evidence" value="ECO:0007669"/>
    <property type="project" value="UniProtKB-SubCell"/>
</dbReference>
<evidence type="ECO:0000256" key="1">
    <source>
        <dbReference type="ARBA" id="ARBA00004123"/>
    </source>
</evidence>